<dbReference type="PROSITE" id="PS50102">
    <property type="entry name" value="RRM"/>
    <property type="match status" value="3"/>
</dbReference>
<dbReference type="InterPro" id="IPR012677">
    <property type="entry name" value="Nucleotide-bd_a/b_plait_sf"/>
</dbReference>
<dbReference type="InterPro" id="IPR000504">
    <property type="entry name" value="RRM_dom"/>
</dbReference>
<evidence type="ECO:0000256" key="1">
    <source>
        <dbReference type="ARBA" id="ARBA00022884"/>
    </source>
</evidence>
<dbReference type="Gene3D" id="3.30.70.330">
    <property type="match status" value="3"/>
</dbReference>
<accession>A0A7S4G2V6</accession>
<gene>
    <name evidence="5" type="ORF">EGYM00163_LOCUS34643</name>
</gene>
<feature type="compositionally biased region" description="Gly residues" evidence="3">
    <location>
        <begin position="178"/>
        <end position="202"/>
    </location>
</feature>
<dbReference type="EMBL" id="HBJA01100477">
    <property type="protein sequence ID" value="CAE0823441.1"/>
    <property type="molecule type" value="Transcribed_RNA"/>
</dbReference>
<dbReference type="GO" id="GO:1990904">
    <property type="term" value="C:ribonucleoprotein complex"/>
    <property type="evidence" value="ECO:0007669"/>
    <property type="project" value="TreeGrafter"/>
</dbReference>
<evidence type="ECO:0000259" key="4">
    <source>
        <dbReference type="PROSITE" id="PS50102"/>
    </source>
</evidence>
<dbReference type="GO" id="GO:0005634">
    <property type="term" value="C:nucleus"/>
    <property type="evidence" value="ECO:0007669"/>
    <property type="project" value="TreeGrafter"/>
</dbReference>
<evidence type="ECO:0000256" key="3">
    <source>
        <dbReference type="SAM" id="MobiDB-lite"/>
    </source>
</evidence>
<name>A0A7S4G2V6_9EUGL</name>
<feature type="region of interest" description="Disordered" evidence="3">
    <location>
        <begin position="170"/>
        <end position="206"/>
    </location>
</feature>
<dbReference type="SUPFAM" id="SSF54928">
    <property type="entry name" value="RNA-binding domain, RBD"/>
    <property type="match status" value="3"/>
</dbReference>
<feature type="domain" description="RRM" evidence="4">
    <location>
        <begin position="10"/>
        <end position="87"/>
    </location>
</feature>
<organism evidence="5">
    <name type="scientific">Eutreptiella gymnastica</name>
    <dbReference type="NCBI Taxonomy" id="73025"/>
    <lineage>
        <taxon>Eukaryota</taxon>
        <taxon>Discoba</taxon>
        <taxon>Euglenozoa</taxon>
        <taxon>Euglenida</taxon>
        <taxon>Spirocuta</taxon>
        <taxon>Euglenophyceae</taxon>
        <taxon>Eutreptiales</taxon>
        <taxon>Eutreptiaceae</taxon>
        <taxon>Eutreptiella</taxon>
    </lineage>
</organism>
<dbReference type="InterPro" id="IPR050374">
    <property type="entry name" value="RRT5_SRSF_SR"/>
</dbReference>
<sequence length="291" mass="30623">MADSDSGSKVVVYAGNLSYHTEEAALSEHMRQAGEVLNVSIFRTPDGRSKGCGLVSYRTAAEADRAVAELHDTVIDGRQVLVRHDKGGQSAGGKGGARKPSSRVYVGNLSFDATWQDLKTHFETCGTVVRADVMKGYGLVEFESEEMASAAIQSLNDGEFFGRTIHVREDRANEGKGGKGGGKGGKGGKGGGGGGGRGGGKGAATTGDPAAKVFVSNLSYRTSTQELRDHMSEAGPVVNVEILTERGLPGGRSKGSAFVEFASSDGARSAVERLHDSWLTERQLAIREFRP</sequence>
<evidence type="ECO:0000313" key="5">
    <source>
        <dbReference type="EMBL" id="CAE0823441.1"/>
    </source>
</evidence>
<keyword evidence="1 2" id="KW-0694">RNA-binding</keyword>
<proteinExistence type="predicted"/>
<dbReference type="PANTHER" id="PTHR23003:SF3">
    <property type="entry name" value="FI21236P1-RELATED"/>
    <property type="match status" value="1"/>
</dbReference>
<dbReference type="GO" id="GO:0005737">
    <property type="term" value="C:cytoplasm"/>
    <property type="evidence" value="ECO:0007669"/>
    <property type="project" value="TreeGrafter"/>
</dbReference>
<dbReference type="Pfam" id="PF00076">
    <property type="entry name" value="RRM_1"/>
    <property type="match status" value="3"/>
</dbReference>
<dbReference type="SMART" id="SM00360">
    <property type="entry name" value="RRM"/>
    <property type="match status" value="3"/>
</dbReference>
<dbReference type="InterPro" id="IPR035979">
    <property type="entry name" value="RBD_domain_sf"/>
</dbReference>
<dbReference type="AlphaFoldDB" id="A0A7S4G2V6"/>
<dbReference type="CDD" id="cd00590">
    <property type="entry name" value="RRM_SF"/>
    <property type="match status" value="3"/>
</dbReference>
<dbReference type="GO" id="GO:0003729">
    <property type="term" value="F:mRNA binding"/>
    <property type="evidence" value="ECO:0007669"/>
    <property type="project" value="TreeGrafter"/>
</dbReference>
<evidence type="ECO:0000256" key="2">
    <source>
        <dbReference type="PROSITE-ProRule" id="PRU00176"/>
    </source>
</evidence>
<feature type="domain" description="RRM" evidence="4">
    <location>
        <begin position="211"/>
        <end position="291"/>
    </location>
</feature>
<protein>
    <recommendedName>
        <fullName evidence="4">RRM domain-containing protein</fullName>
    </recommendedName>
</protein>
<reference evidence="5" key="1">
    <citation type="submission" date="2021-01" db="EMBL/GenBank/DDBJ databases">
        <authorList>
            <person name="Corre E."/>
            <person name="Pelletier E."/>
            <person name="Niang G."/>
            <person name="Scheremetjew M."/>
            <person name="Finn R."/>
            <person name="Kale V."/>
            <person name="Holt S."/>
            <person name="Cochrane G."/>
            <person name="Meng A."/>
            <person name="Brown T."/>
            <person name="Cohen L."/>
        </authorList>
    </citation>
    <scope>NUCLEOTIDE SEQUENCE</scope>
    <source>
        <strain evidence="5">CCMP1594</strain>
    </source>
</reference>
<dbReference type="PANTHER" id="PTHR23003">
    <property type="entry name" value="RNA RECOGNITION MOTIF RRM DOMAIN CONTAINING PROTEIN"/>
    <property type="match status" value="1"/>
</dbReference>
<feature type="domain" description="RRM" evidence="4">
    <location>
        <begin position="102"/>
        <end position="172"/>
    </location>
</feature>